<dbReference type="Pfam" id="PF12833">
    <property type="entry name" value="HTH_18"/>
    <property type="match status" value="1"/>
</dbReference>
<gene>
    <name evidence="5" type="ORF">DQQ01_14615</name>
</gene>
<dbReference type="Gene3D" id="2.60.120.10">
    <property type="entry name" value="Jelly Rolls"/>
    <property type="match status" value="1"/>
</dbReference>
<dbReference type="EMBL" id="CP030280">
    <property type="protein sequence ID" value="AWY99147.1"/>
    <property type="molecule type" value="Genomic_DNA"/>
</dbReference>
<dbReference type="SUPFAM" id="SSF46689">
    <property type="entry name" value="Homeodomain-like"/>
    <property type="match status" value="2"/>
</dbReference>
<dbReference type="InterPro" id="IPR018060">
    <property type="entry name" value="HTH_AraC"/>
</dbReference>
<protein>
    <submittedName>
        <fullName evidence="5">AraC family transcriptional regulator</fullName>
    </submittedName>
</protein>
<accession>A0A2Z4UDV9</accession>
<reference evidence="6" key="1">
    <citation type="submission" date="2018-06" db="EMBL/GenBank/DDBJ databases">
        <title>Description of Blautia argi sp. nov., a new anaerobic isolated from dog feces.</title>
        <authorList>
            <person name="Chang Y.-H."/>
            <person name="Paek J."/>
            <person name="Shin Y."/>
        </authorList>
    </citation>
    <scope>NUCLEOTIDE SEQUENCE [LARGE SCALE GENOMIC DNA]</scope>
    <source>
        <strain evidence="6">KCTC 15426</strain>
    </source>
</reference>
<dbReference type="InterPro" id="IPR014710">
    <property type="entry name" value="RmlC-like_jellyroll"/>
</dbReference>
<evidence type="ECO:0000256" key="1">
    <source>
        <dbReference type="ARBA" id="ARBA00023015"/>
    </source>
</evidence>
<dbReference type="Gene3D" id="1.10.10.60">
    <property type="entry name" value="Homeodomain-like"/>
    <property type="match status" value="2"/>
</dbReference>
<dbReference type="SUPFAM" id="SSF51215">
    <property type="entry name" value="Regulatory protein AraC"/>
    <property type="match status" value="1"/>
</dbReference>
<evidence type="ECO:0000313" key="5">
    <source>
        <dbReference type="EMBL" id="AWY99147.1"/>
    </source>
</evidence>
<dbReference type="AlphaFoldDB" id="A0A2Z4UDV9"/>
<dbReference type="GO" id="GO:0043565">
    <property type="term" value="F:sequence-specific DNA binding"/>
    <property type="evidence" value="ECO:0007669"/>
    <property type="project" value="InterPro"/>
</dbReference>
<sequence>MKLLNSCKQSIADCLQQKTFAIAHLYSDEKPMDMHIHDCYEIYYSISGGKQFLIDNCFYNIFPGDIFFINQYESHHLTQIDSQIHERIILSIYPEYVKSLSTANTNLNACFQNRSLRSNHKVSLTLEEQKNFLYYIHKLTHTSGYGTDILEQAAFLELMVFLNKRFQKNHIADTETQINSNAQVDSILSYINQHIEEPLSLEQLSSHFFISSSYLCRLFKSATGTTINKYITAKRISHAKELLAEGYTVTETSAKCGFNDYSNFFKAFTKATSVSPKKYAQFFGTVEVNIF</sequence>
<evidence type="ECO:0000259" key="4">
    <source>
        <dbReference type="PROSITE" id="PS01124"/>
    </source>
</evidence>
<dbReference type="RefSeq" id="WP_111920592.1">
    <property type="nucleotide sequence ID" value="NZ_CP030280.1"/>
</dbReference>
<organism evidence="5 6">
    <name type="scientific">Blautia argi</name>
    <dbReference type="NCBI Taxonomy" id="1912897"/>
    <lineage>
        <taxon>Bacteria</taxon>
        <taxon>Bacillati</taxon>
        <taxon>Bacillota</taxon>
        <taxon>Clostridia</taxon>
        <taxon>Lachnospirales</taxon>
        <taxon>Lachnospiraceae</taxon>
        <taxon>Blautia</taxon>
    </lineage>
</organism>
<dbReference type="InterPro" id="IPR037923">
    <property type="entry name" value="HTH-like"/>
</dbReference>
<dbReference type="OrthoDB" id="2990361at2"/>
<evidence type="ECO:0000256" key="2">
    <source>
        <dbReference type="ARBA" id="ARBA00023125"/>
    </source>
</evidence>
<dbReference type="PANTHER" id="PTHR43280">
    <property type="entry name" value="ARAC-FAMILY TRANSCRIPTIONAL REGULATOR"/>
    <property type="match status" value="1"/>
</dbReference>
<dbReference type="InterPro" id="IPR018062">
    <property type="entry name" value="HTH_AraC-typ_CS"/>
</dbReference>
<dbReference type="PROSITE" id="PS01124">
    <property type="entry name" value="HTH_ARAC_FAMILY_2"/>
    <property type="match status" value="1"/>
</dbReference>
<keyword evidence="3" id="KW-0804">Transcription</keyword>
<dbReference type="InterPro" id="IPR003313">
    <property type="entry name" value="AraC-bd"/>
</dbReference>
<dbReference type="PROSITE" id="PS00041">
    <property type="entry name" value="HTH_ARAC_FAMILY_1"/>
    <property type="match status" value="1"/>
</dbReference>
<dbReference type="Proteomes" id="UP000250003">
    <property type="component" value="Chromosome"/>
</dbReference>
<keyword evidence="2" id="KW-0238">DNA-binding</keyword>
<evidence type="ECO:0000256" key="3">
    <source>
        <dbReference type="ARBA" id="ARBA00023163"/>
    </source>
</evidence>
<name>A0A2Z4UDV9_9FIRM</name>
<proteinExistence type="predicted"/>
<keyword evidence="1" id="KW-0805">Transcription regulation</keyword>
<evidence type="ECO:0000313" key="6">
    <source>
        <dbReference type="Proteomes" id="UP000250003"/>
    </source>
</evidence>
<feature type="domain" description="HTH araC/xylS-type" evidence="4">
    <location>
        <begin position="185"/>
        <end position="282"/>
    </location>
</feature>
<dbReference type="GO" id="GO:0003700">
    <property type="term" value="F:DNA-binding transcription factor activity"/>
    <property type="evidence" value="ECO:0007669"/>
    <property type="project" value="InterPro"/>
</dbReference>
<keyword evidence="6" id="KW-1185">Reference proteome</keyword>
<dbReference type="KEGG" id="blau:DQQ01_14615"/>
<dbReference type="PANTHER" id="PTHR43280:SF34">
    <property type="entry name" value="ARAC-FAMILY TRANSCRIPTIONAL REGULATOR"/>
    <property type="match status" value="1"/>
</dbReference>
<dbReference type="Pfam" id="PF02311">
    <property type="entry name" value="AraC_binding"/>
    <property type="match status" value="1"/>
</dbReference>
<dbReference type="SMART" id="SM00342">
    <property type="entry name" value="HTH_ARAC"/>
    <property type="match status" value="1"/>
</dbReference>
<dbReference type="InterPro" id="IPR009057">
    <property type="entry name" value="Homeodomain-like_sf"/>
</dbReference>